<evidence type="ECO:0000256" key="7">
    <source>
        <dbReference type="ARBA" id="ARBA00070925"/>
    </source>
</evidence>
<dbReference type="PANTHER" id="PTHR30231">
    <property type="entry name" value="DNA POLYMERASE III SUBUNIT EPSILON"/>
    <property type="match status" value="1"/>
</dbReference>
<dbReference type="OrthoDB" id="9803913at2"/>
<dbReference type="GO" id="GO:0006260">
    <property type="term" value="P:DNA replication"/>
    <property type="evidence" value="ECO:0007669"/>
    <property type="project" value="UniProtKB-KW"/>
</dbReference>
<evidence type="ECO:0000313" key="10">
    <source>
        <dbReference type="Proteomes" id="UP000294321"/>
    </source>
</evidence>
<dbReference type="Pfam" id="PF00929">
    <property type="entry name" value="RNase_T"/>
    <property type="match status" value="1"/>
</dbReference>
<dbReference type="InterPro" id="IPR012337">
    <property type="entry name" value="RNaseH-like_sf"/>
</dbReference>
<keyword evidence="1" id="KW-0808">Transferase</keyword>
<evidence type="ECO:0000313" key="9">
    <source>
        <dbReference type="EMBL" id="QBP18792.1"/>
    </source>
</evidence>
<dbReference type="GO" id="GO:0003887">
    <property type="term" value="F:DNA-directed DNA polymerase activity"/>
    <property type="evidence" value="ECO:0007669"/>
    <property type="project" value="UniProtKB-KW"/>
</dbReference>
<proteinExistence type="predicted"/>
<dbReference type="RefSeq" id="WP_133442350.1">
    <property type="nucleotide sequence ID" value="NZ_CP034726.1"/>
</dbReference>
<feature type="domain" description="Exonuclease" evidence="8">
    <location>
        <begin position="2"/>
        <end position="167"/>
    </location>
</feature>
<dbReference type="CDD" id="cd06130">
    <property type="entry name" value="DNA_pol_III_epsilon_like"/>
    <property type="match status" value="1"/>
</dbReference>
<dbReference type="PANTHER" id="PTHR30231:SF42">
    <property type="entry name" value="EXONUCLEASE"/>
    <property type="match status" value="1"/>
</dbReference>
<gene>
    <name evidence="9" type="ORF">ELX58_06710</name>
</gene>
<evidence type="ECO:0000259" key="8">
    <source>
        <dbReference type="SMART" id="SM00479"/>
    </source>
</evidence>
<keyword evidence="5 9" id="KW-0378">Hydrolase</keyword>
<dbReference type="SUPFAM" id="SSF53098">
    <property type="entry name" value="Ribonuclease H-like"/>
    <property type="match status" value="1"/>
</dbReference>
<dbReference type="AlphaFoldDB" id="A0A4P6ZMY0"/>
<name>A0A4P6ZMY0_9LACO</name>
<dbReference type="Proteomes" id="UP000294321">
    <property type="component" value="Chromosome"/>
</dbReference>
<keyword evidence="2" id="KW-0548">Nucleotidyltransferase</keyword>
<evidence type="ECO:0000256" key="2">
    <source>
        <dbReference type="ARBA" id="ARBA00022695"/>
    </source>
</evidence>
<accession>A0A4P6ZMY0</accession>
<organism evidence="9 10">
    <name type="scientific">Acetilactobacillus jinshanensis</name>
    <dbReference type="NCBI Taxonomy" id="1720083"/>
    <lineage>
        <taxon>Bacteria</taxon>
        <taxon>Bacillati</taxon>
        <taxon>Bacillota</taxon>
        <taxon>Bacilli</taxon>
        <taxon>Lactobacillales</taxon>
        <taxon>Lactobacillaceae</taxon>
        <taxon>Acetilactobacillus</taxon>
    </lineage>
</organism>
<sequence length="178" mass="20233">MNFTAIDFETANRQRASACSLALTIVKNDQVVDEIYSLINPEINFNWQNTKVNGIHSKDVIGAPTFPELWKVIKPFFNNNQLVVAHNANFDNAVLCDSIDRYGLQQPRYLTLDTLKSTRKLYPGFLDYKLNTVCGQLNIPLKDHHNALCDSTACAQILIHEHQQFGDTLIRPFINVIN</sequence>
<dbReference type="Gene3D" id="3.30.420.10">
    <property type="entry name" value="Ribonuclease H-like superfamily/Ribonuclease H"/>
    <property type="match status" value="1"/>
</dbReference>
<protein>
    <recommendedName>
        <fullName evidence="7">DNA polymerase III polC-type</fullName>
    </recommendedName>
</protein>
<keyword evidence="5 9" id="KW-0269">Exonuclease</keyword>
<evidence type="ECO:0000256" key="5">
    <source>
        <dbReference type="ARBA" id="ARBA00022839"/>
    </source>
</evidence>
<evidence type="ECO:0000256" key="3">
    <source>
        <dbReference type="ARBA" id="ARBA00022705"/>
    </source>
</evidence>
<evidence type="ECO:0000256" key="1">
    <source>
        <dbReference type="ARBA" id="ARBA00022679"/>
    </source>
</evidence>
<dbReference type="SMART" id="SM00479">
    <property type="entry name" value="EXOIII"/>
    <property type="match status" value="1"/>
</dbReference>
<dbReference type="EMBL" id="CP034726">
    <property type="protein sequence ID" value="QBP18792.1"/>
    <property type="molecule type" value="Genomic_DNA"/>
</dbReference>
<dbReference type="FunFam" id="3.30.420.10:FF:000045">
    <property type="entry name" value="3'-5' exonuclease DinG"/>
    <property type="match status" value="1"/>
</dbReference>
<evidence type="ECO:0000256" key="6">
    <source>
        <dbReference type="ARBA" id="ARBA00022932"/>
    </source>
</evidence>
<keyword evidence="10" id="KW-1185">Reference proteome</keyword>
<dbReference type="GO" id="GO:0005829">
    <property type="term" value="C:cytosol"/>
    <property type="evidence" value="ECO:0007669"/>
    <property type="project" value="TreeGrafter"/>
</dbReference>
<dbReference type="InterPro" id="IPR013520">
    <property type="entry name" value="Ribonucl_H"/>
</dbReference>
<dbReference type="GO" id="GO:0003676">
    <property type="term" value="F:nucleic acid binding"/>
    <property type="evidence" value="ECO:0007669"/>
    <property type="project" value="InterPro"/>
</dbReference>
<dbReference type="InterPro" id="IPR036397">
    <property type="entry name" value="RNaseH_sf"/>
</dbReference>
<keyword evidence="3" id="KW-0235">DNA replication</keyword>
<dbReference type="GO" id="GO:0008408">
    <property type="term" value="F:3'-5' exonuclease activity"/>
    <property type="evidence" value="ECO:0007669"/>
    <property type="project" value="TreeGrafter"/>
</dbReference>
<evidence type="ECO:0000256" key="4">
    <source>
        <dbReference type="ARBA" id="ARBA00022722"/>
    </source>
</evidence>
<reference evidence="10" key="1">
    <citation type="submission" date="2018-12" db="EMBL/GenBank/DDBJ databases">
        <title>A new species of lactobacillus.</title>
        <authorList>
            <person name="Jian Y."/>
            <person name="Xin L."/>
            <person name="Hong Z.J."/>
            <person name="Ming L.Z."/>
            <person name="Hong X.Z."/>
        </authorList>
    </citation>
    <scope>NUCLEOTIDE SEQUENCE [LARGE SCALE GENOMIC DNA]</scope>
    <source>
        <strain evidence="10">HSLZ-75</strain>
    </source>
</reference>
<keyword evidence="6" id="KW-0239">DNA-directed DNA polymerase</keyword>
<dbReference type="KEGG" id="lji:ELX58_06710"/>
<keyword evidence="4" id="KW-0540">Nuclease</keyword>